<dbReference type="InterPro" id="IPR005288">
    <property type="entry name" value="NadB"/>
</dbReference>
<accession>A0A2T0ST01</accession>
<dbReference type="UniPathway" id="UPA00253">
    <property type="reaction ID" value="UER00326"/>
</dbReference>
<dbReference type="InterPro" id="IPR015939">
    <property type="entry name" value="Fum_Rdtase/Succ_DH_flav-like_C"/>
</dbReference>
<evidence type="ECO:0000313" key="14">
    <source>
        <dbReference type="EMBL" id="PRY36541.1"/>
    </source>
</evidence>
<dbReference type="AlphaFoldDB" id="A0A2T0ST01"/>
<dbReference type="GO" id="GO:0008734">
    <property type="term" value="F:L-aspartate oxidase activity"/>
    <property type="evidence" value="ECO:0007669"/>
    <property type="project" value="UniProtKB-UniRule"/>
</dbReference>
<dbReference type="Pfam" id="PF00890">
    <property type="entry name" value="FAD_binding_2"/>
    <property type="match status" value="1"/>
</dbReference>
<dbReference type="NCBIfam" id="TIGR00551">
    <property type="entry name" value="nadB"/>
    <property type="match status" value="1"/>
</dbReference>
<dbReference type="Pfam" id="PF02910">
    <property type="entry name" value="Succ_DH_flav_C"/>
    <property type="match status" value="1"/>
</dbReference>
<evidence type="ECO:0000256" key="9">
    <source>
        <dbReference type="ARBA" id="ARBA00048305"/>
    </source>
</evidence>
<dbReference type="PANTHER" id="PTHR42716:SF2">
    <property type="entry name" value="L-ASPARTATE OXIDASE, CHLOROPLASTIC"/>
    <property type="match status" value="1"/>
</dbReference>
<evidence type="ECO:0000256" key="2">
    <source>
        <dbReference type="ARBA" id="ARBA00004950"/>
    </source>
</evidence>
<evidence type="ECO:0000256" key="10">
    <source>
        <dbReference type="NCBIfam" id="TIGR00551"/>
    </source>
</evidence>
<dbReference type="GO" id="GO:0034628">
    <property type="term" value="P:'de novo' NAD+ biosynthetic process from L-aspartate"/>
    <property type="evidence" value="ECO:0007669"/>
    <property type="project" value="TreeGrafter"/>
</dbReference>
<keyword evidence="5 11" id="KW-0285">Flavoprotein</keyword>
<organism evidence="14 15">
    <name type="scientific">Spirosoma oryzae</name>
    <dbReference type="NCBI Taxonomy" id="1469603"/>
    <lineage>
        <taxon>Bacteria</taxon>
        <taxon>Pseudomonadati</taxon>
        <taxon>Bacteroidota</taxon>
        <taxon>Cytophagia</taxon>
        <taxon>Cytophagales</taxon>
        <taxon>Cytophagaceae</taxon>
        <taxon>Spirosoma</taxon>
    </lineage>
</organism>
<evidence type="ECO:0000259" key="13">
    <source>
        <dbReference type="Pfam" id="PF02910"/>
    </source>
</evidence>
<dbReference type="SUPFAM" id="SSF51905">
    <property type="entry name" value="FAD/NAD(P)-binding domain"/>
    <property type="match status" value="1"/>
</dbReference>
<comment type="caution">
    <text evidence="14">The sequence shown here is derived from an EMBL/GenBank/DDBJ whole genome shotgun (WGS) entry which is preliminary data.</text>
</comment>
<proteinExistence type="inferred from homology"/>
<evidence type="ECO:0000256" key="6">
    <source>
        <dbReference type="ARBA" id="ARBA00022642"/>
    </source>
</evidence>
<dbReference type="Gene3D" id="3.50.50.60">
    <property type="entry name" value="FAD/NAD(P)-binding domain"/>
    <property type="match status" value="1"/>
</dbReference>
<keyword evidence="8 11" id="KW-0560">Oxidoreductase</keyword>
<keyword evidence="7 11" id="KW-0274">FAD</keyword>
<dbReference type="Proteomes" id="UP000238375">
    <property type="component" value="Unassembled WGS sequence"/>
</dbReference>
<dbReference type="PRINTS" id="PR00368">
    <property type="entry name" value="FADPNR"/>
</dbReference>
<dbReference type="InterPro" id="IPR027477">
    <property type="entry name" value="Succ_DH/fumarate_Rdtase_cat_sf"/>
</dbReference>
<dbReference type="InterPro" id="IPR037099">
    <property type="entry name" value="Fum_R/Succ_DH_flav-like_C_sf"/>
</dbReference>
<dbReference type="PANTHER" id="PTHR42716">
    <property type="entry name" value="L-ASPARTATE OXIDASE"/>
    <property type="match status" value="1"/>
</dbReference>
<sequence length="542" mass="60994">MISCESALHNQTDMPHQFDFLVIGSGIAGLSYATKLAMHFERLNESVRIGVITKVQAEETNTKYAQGGIAAVWAADDSFEKHIEDTMVAGDFLSDRHIVEIVVNEGPARIRELIDYGTRFDKEHTGTDYDLAREGGHSDFRILHFKDITGAEIERALLEKAASLPSIEIFTHFYAVELITKHHLGETVHRYDNDNHCYGAYVLNTQTGQVERFLAKTTLLATGGIGNIYQNTTNPNIATGDGIAMAYRAKGVCKDMEFIQFHPTALYEPGKKPNFLISEAVRGFGGILRTRSGETFMEQYDARLSLAPRDIVARAIDSEMKKAGDSFVYLDVTHCDYDKFVEHFPTITAYCRDHLGLDLRKDYIPVVPAQHYLCGGVRVNEWGQTNIQYLYAVGECSCTGLHGANRLASNSLLEAVVFGHRAYEKTIELVGTATVPENIPAWNDAGTTHPEELVLVTEIRKELESIMSNYVGIVRSNRRLKRALDRLELLYIEHEELYRQSKVSVHICELRNMIEVAYLVIKMAVARRENRGLHYNIDNVKP</sequence>
<comment type="catalytic activity">
    <reaction evidence="9">
        <text>L-aspartate + O2 = iminosuccinate + H2O2</text>
        <dbReference type="Rhea" id="RHEA:25876"/>
        <dbReference type="ChEBI" id="CHEBI:15379"/>
        <dbReference type="ChEBI" id="CHEBI:16240"/>
        <dbReference type="ChEBI" id="CHEBI:29991"/>
        <dbReference type="ChEBI" id="CHEBI:77875"/>
        <dbReference type="EC" id="1.4.3.16"/>
    </reaction>
    <physiologicalReaction direction="left-to-right" evidence="9">
        <dbReference type="Rhea" id="RHEA:25877"/>
    </physiologicalReaction>
</comment>
<evidence type="ECO:0000256" key="11">
    <source>
        <dbReference type="RuleBase" id="RU362049"/>
    </source>
</evidence>
<dbReference type="Gene3D" id="3.90.700.10">
    <property type="entry name" value="Succinate dehydrogenase/fumarate reductase flavoprotein, catalytic domain"/>
    <property type="match status" value="1"/>
</dbReference>
<dbReference type="InterPro" id="IPR036188">
    <property type="entry name" value="FAD/NAD-bd_sf"/>
</dbReference>
<dbReference type="SUPFAM" id="SSF46977">
    <property type="entry name" value="Succinate dehydrogenase/fumarate reductase flavoprotein C-terminal domain"/>
    <property type="match status" value="1"/>
</dbReference>
<keyword evidence="6 11" id="KW-0662">Pyridine nucleotide biosynthesis</keyword>
<evidence type="ECO:0000256" key="1">
    <source>
        <dbReference type="ARBA" id="ARBA00001974"/>
    </source>
</evidence>
<feature type="domain" description="FAD-dependent oxidoreductase 2 FAD-binding" evidence="12">
    <location>
        <begin position="19"/>
        <end position="412"/>
    </location>
</feature>
<keyword evidence="15" id="KW-1185">Reference proteome</keyword>
<dbReference type="Gene3D" id="1.20.58.100">
    <property type="entry name" value="Fumarate reductase/succinate dehydrogenase flavoprotein-like, C-terminal domain"/>
    <property type="match status" value="1"/>
</dbReference>
<comment type="similarity">
    <text evidence="3 11">Belongs to the FAD-dependent oxidoreductase 2 family. NadB subfamily.</text>
</comment>
<comment type="function">
    <text evidence="11">Catalyzes the oxidation of L-aspartate to iminoaspartate.</text>
</comment>
<comment type="cofactor">
    <cofactor evidence="1 11">
        <name>FAD</name>
        <dbReference type="ChEBI" id="CHEBI:57692"/>
    </cofactor>
</comment>
<dbReference type="GO" id="GO:0005737">
    <property type="term" value="C:cytoplasm"/>
    <property type="evidence" value="ECO:0007669"/>
    <property type="project" value="UniProtKB-SubCell"/>
</dbReference>
<evidence type="ECO:0000256" key="5">
    <source>
        <dbReference type="ARBA" id="ARBA00022630"/>
    </source>
</evidence>
<name>A0A2T0ST01_9BACT</name>
<protein>
    <recommendedName>
        <fullName evidence="4 10">L-aspartate oxidase</fullName>
        <ecNumber evidence="4 10">1.4.3.16</ecNumber>
    </recommendedName>
</protein>
<feature type="domain" description="Fumarate reductase/succinate dehydrogenase flavoprotein-like C-terminal" evidence="13">
    <location>
        <begin position="460"/>
        <end position="538"/>
    </location>
</feature>
<evidence type="ECO:0000256" key="3">
    <source>
        <dbReference type="ARBA" id="ARBA00008562"/>
    </source>
</evidence>
<evidence type="ECO:0000256" key="4">
    <source>
        <dbReference type="ARBA" id="ARBA00012173"/>
    </source>
</evidence>
<dbReference type="InterPro" id="IPR003953">
    <property type="entry name" value="FAD-dep_OxRdtase_2_FAD-bd"/>
</dbReference>
<gene>
    <name evidence="14" type="ORF">CLV58_112132</name>
</gene>
<evidence type="ECO:0000259" key="12">
    <source>
        <dbReference type="Pfam" id="PF00890"/>
    </source>
</evidence>
<reference evidence="14 15" key="1">
    <citation type="submission" date="2018-03" db="EMBL/GenBank/DDBJ databases">
        <title>Genomic Encyclopedia of Archaeal and Bacterial Type Strains, Phase II (KMG-II): from individual species to whole genera.</title>
        <authorList>
            <person name="Goeker M."/>
        </authorList>
    </citation>
    <scope>NUCLEOTIDE SEQUENCE [LARGE SCALE GENOMIC DNA]</scope>
    <source>
        <strain evidence="14 15">DSM 28354</strain>
    </source>
</reference>
<comment type="subcellular location">
    <subcellularLocation>
        <location evidence="11">Cytoplasm</location>
    </subcellularLocation>
</comment>
<comment type="pathway">
    <text evidence="2 11">Cofactor biosynthesis; NAD(+) biosynthesis; iminoaspartate from L-aspartate (oxidase route): step 1/1.</text>
</comment>
<dbReference type="SUPFAM" id="SSF56425">
    <property type="entry name" value="Succinate dehydrogenase/fumarate reductase flavoprotein, catalytic domain"/>
    <property type="match status" value="1"/>
</dbReference>
<evidence type="ECO:0000256" key="8">
    <source>
        <dbReference type="ARBA" id="ARBA00023002"/>
    </source>
</evidence>
<dbReference type="EC" id="1.4.3.16" evidence="4 10"/>
<dbReference type="EMBL" id="PVTE01000012">
    <property type="protein sequence ID" value="PRY36541.1"/>
    <property type="molecule type" value="Genomic_DNA"/>
</dbReference>
<evidence type="ECO:0000256" key="7">
    <source>
        <dbReference type="ARBA" id="ARBA00022827"/>
    </source>
</evidence>
<dbReference type="FunFam" id="3.90.700.10:FF:000002">
    <property type="entry name" value="L-aspartate oxidase"/>
    <property type="match status" value="1"/>
</dbReference>
<evidence type="ECO:0000313" key="15">
    <source>
        <dbReference type="Proteomes" id="UP000238375"/>
    </source>
</evidence>